<sequence>MRLLLAGRRLLKALRTSRCSFRSFRLRCAGLAPQKIFSAFEAMSLGQREVPEYFNFAHDVLDVWCQIEKNGKRPPNPAFWWINGQGEEVKWSFEELGALSRKAANVLTEASGLERGDRMLVVLPRIPEWWLVNVACMRTGVVIIPGTSQLTARDIAYRLQASQAKAIVTSDSLAAQVDIVSAKCPSLKTKLLVSDDSRPGWLNFRELVTVASTEHKHVKTKSQDLAAIYFTSGSTGVPKMVAHCQQSFGLGFAASGRLWVDLSPSDIFWSMSDPGWVKAAWTNVFCPWIHGSCVFVHQMPQFDSKLVLNTLSSFPITTFCMTSTGFRLLIQQDLASYQFKSLRHCVTGGEPLNPEVRKQWKSQTGLELYEGYGQTETVLVCSNNKAMKIKSGSMGKATPPYDVQIVDENGEILPPGEEGDIAIRIKPTRPFCFFSGYLDNPEKTKSTQRGNFYVTGDRGRMDEEGYFWFLGRADDVINSAGYRIGPFEVESALMEHPAVVESAVVSSPDPIRGEAVKAYVVLAPAFISQDPAELSRELQDHVKQVTAPYKYPRKVEFVRELPKTVSGKIQRNKLRIKEWGDQPRK</sequence>
<keyword evidence="7" id="KW-0547">Nucleotide-binding</keyword>
<comment type="catalytic activity">
    <reaction evidence="15">
        <text>a medium-chain fatty acid + ATP + CoA = a medium-chain fatty acyl-CoA + AMP + diphosphate</text>
        <dbReference type="Rhea" id="RHEA:48340"/>
        <dbReference type="ChEBI" id="CHEBI:30616"/>
        <dbReference type="ChEBI" id="CHEBI:33019"/>
        <dbReference type="ChEBI" id="CHEBI:57287"/>
        <dbReference type="ChEBI" id="CHEBI:59558"/>
        <dbReference type="ChEBI" id="CHEBI:90546"/>
        <dbReference type="ChEBI" id="CHEBI:456215"/>
        <dbReference type="EC" id="6.2.1.2"/>
    </reaction>
    <physiologicalReaction direction="left-to-right" evidence="15">
        <dbReference type="Rhea" id="RHEA:48341"/>
    </physiologicalReaction>
</comment>
<keyword evidence="5" id="KW-0436">Ligase</keyword>
<dbReference type="SUPFAM" id="SSF56801">
    <property type="entry name" value="Acetyl-CoA synthetase-like"/>
    <property type="match status" value="1"/>
</dbReference>
<dbReference type="GeneTree" id="ENSGT00940000157930"/>
<proteinExistence type="inferred from homology"/>
<evidence type="ECO:0000256" key="3">
    <source>
        <dbReference type="ARBA" id="ARBA00004173"/>
    </source>
</evidence>
<dbReference type="InterPro" id="IPR051087">
    <property type="entry name" value="Mitochondrial_ACSM"/>
</dbReference>
<evidence type="ECO:0000313" key="19">
    <source>
        <dbReference type="Proteomes" id="UP000002279"/>
    </source>
</evidence>
<feature type="domain" description="AMP-binding enzyme C-terminal" evidence="17">
    <location>
        <begin position="488"/>
        <end position="568"/>
    </location>
</feature>
<keyword evidence="9" id="KW-0067">ATP-binding</keyword>
<keyword evidence="11" id="KW-0809">Transit peptide</keyword>
<dbReference type="OrthoDB" id="6614653at2759"/>
<evidence type="ECO:0000256" key="10">
    <source>
        <dbReference type="ARBA" id="ARBA00022842"/>
    </source>
</evidence>
<accession>F7DFR0</accession>
<dbReference type="GeneID" id="100089732"/>
<dbReference type="InterPro" id="IPR025110">
    <property type="entry name" value="AMP-bd_C"/>
</dbReference>
<evidence type="ECO:0000256" key="4">
    <source>
        <dbReference type="ARBA" id="ARBA00006432"/>
    </source>
</evidence>
<dbReference type="GO" id="GO:0005739">
    <property type="term" value="C:mitochondrion"/>
    <property type="evidence" value="ECO:0007669"/>
    <property type="project" value="UniProtKB-SubCell"/>
</dbReference>
<feature type="domain" description="AMP-dependent synthetase/ligase" evidence="16">
    <location>
        <begin position="72"/>
        <end position="425"/>
    </location>
</feature>
<dbReference type="FunFam" id="3.40.50.12780:FF:000007">
    <property type="entry name" value="Acyl-coenzyme A synthetase ACSM2A, mitochondrial"/>
    <property type="match status" value="1"/>
</dbReference>
<keyword evidence="19" id="KW-1185">Reference proteome</keyword>
<reference evidence="18" key="2">
    <citation type="submission" date="2025-08" db="UniProtKB">
        <authorList>
            <consortium name="Ensembl"/>
        </authorList>
    </citation>
    <scope>IDENTIFICATION</scope>
    <source>
        <strain evidence="18">Glennie</strain>
    </source>
</reference>
<dbReference type="RefSeq" id="XP_039767039.1">
    <property type="nucleotide sequence ID" value="XM_039911105.1"/>
</dbReference>
<dbReference type="InterPro" id="IPR000873">
    <property type="entry name" value="AMP-dep_synth/lig_dom"/>
</dbReference>
<evidence type="ECO:0000256" key="14">
    <source>
        <dbReference type="ARBA" id="ARBA00039009"/>
    </source>
</evidence>
<reference evidence="18" key="3">
    <citation type="submission" date="2025-09" db="UniProtKB">
        <authorList>
            <consortium name="Ensembl"/>
        </authorList>
    </citation>
    <scope>IDENTIFICATION</scope>
    <source>
        <strain evidence="18">Glennie</strain>
    </source>
</reference>
<evidence type="ECO:0000256" key="13">
    <source>
        <dbReference type="ARBA" id="ARBA00023128"/>
    </source>
</evidence>
<organism evidence="18 19">
    <name type="scientific">Ornithorhynchus anatinus</name>
    <name type="common">Duckbill platypus</name>
    <dbReference type="NCBI Taxonomy" id="9258"/>
    <lineage>
        <taxon>Eukaryota</taxon>
        <taxon>Metazoa</taxon>
        <taxon>Chordata</taxon>
        <taxon>Craniata</taxon>
        <taxon>Vertebrata</taxon>
        <taxon>Euteleostomi</taxon>
        <taxon>Mammalia</taxon>
        <taxon>Monotremata</taxon>
        <taxon>Ornithorhynchidae</taxon>
        <taxon>Ornithorhynchus</taxon>
    </lineage>
</organism>
<dbReference type="HOGENOM" id="CLU_000022_59_10_1"/>
<evidence type="ECO:0000256" key="9">
    <source>
        <dbReference type="ARBA" id="ARBA00022840"/>
    </source>
</evidence>
<evidence type="ECO:0000256" key="11">
    <source>
        <dbReference type="ARBA" id="ARBA00022946"/>
    </source>
</evidence>
<evidence type="ECO:0000259" key="16">
    <source>
        <dbReference type="Pfam" id="PF00501"/>
    </source>
</evidence>
<dbReference type="RefSeq" id="XP_007657774.2">
    <property type="nucleotide sequence ID" value="XM_007659584.2"/>
</dbReference>
<dbReference type="EC" id="6.2.1.2" evidence="14"/>
<comment type="subcellular location">
    <subcellularLocation>
        <location evidence="3">Mitochondrion</location>
    </subcellularLocation>
</comment>
<comment type="cofactor">
    <cofactor evidence="1">
        <name>Mn(2+)</name>
        <dbReference type="ChEBI" id="CHEBI:29035"/>
    </cofactor>
</comment>
<dbReference type="eggNOG" id="KOG1175">
    <property type="taxonomic scope" value="Eukaryota"/>
</dbReference>
<keyword evidence="12" id="KW-0443">Lipid metabolism</keyword>
<evidence type="ECO:0000259" key="17">
    <source>
        <dbReference type="Pfam" id="PF13193"/>
    </source>
</evidence>
<dbReference type="InterPro" id="IPR042099">
    <property type="entry name" value="ANL_N_sf"/>
</dbReference>
<dbReference type="InterPro" id="IPR045851">
    <property type="entry name" value="AMP-bd_C_sf"/>
</dbReference>
<dbReference type="GO" id="GO:0031956">
    <property type="term" value="F:medium-chain fatty acid-CoA ligase activity"/>
    <property type="evidence" value="ECO:0007669"/>
    <property type="project" value="UniProtKB-EC"/>
</dbReference>
<dbReference type="PANTHER" id="PTHR43605:SF6">
    <property type="entry name" value="ACYL-COENZYME A SYNTHETASE ACSM5, MITOCHONDRIAL"/>
    <property type="match status" value="1"/>
</dbReference>
<evidence type="ECO:0000256" key="8">
    <source>
        <dbReference type="ARBA" id="ARBA00022832"/>
    </source>
</evidence>
<keyword evidence="6" id="KW-0479">Metal-binding</keyword>
<dbReference type="FunFam" id="3.30.300.30:FF:000005">
    <property type="entry name" value="Acyl-coenzyme A synthetase ACSM5, mitochondrial"/>
    <property type="match status" value="1"/>
</dbReference>
<comment type="similarity">
    <text evidence="4">Belongs to the ATP-dependent AMP-binding enzyme family.</text>
</comment>
<name>F7DFR0_ORNAN</name>
<dbReference type="GO" id="GO:0046872">
    <property type="term" value="F:metal ion binding"/>
    <property type="evidence" value="ECO:0007669"/>
    <property type="project" value="UniProtKB-KW"/>
</dbReference>
<dbReference type="Gene3D" id="3.40.50.12780">
    <property type="entry name" value="N-terminal domain of ligase-like"/>
    <property type="match status" value="1"/>
</dbReference>
<dbReference type="PROSITE" id="PS00455">
    <property type="entry name" value="AMP_BINDING"/>
    <property type="match status" value="1"/>
</dbReference>
<protein>
    <recommendedName>
        <fullName evidence="14">medium-chain acyl-CoA ligase</fullName>
        <ecNumber evidence="14">6.2.1.2</ecNumber>
    </recommendedName>
</protein>
<gene>
    <name evidence="18" type="primary">LOC100089732</name>
</gene>
<dbReference type="GO" id="GO:0006631">
    <property type="term" value="P:fatty acid metabolic process"/>
    <property type="evidence" value="ECO:0007669"/>
    <property type="project" value="UniProtKB-KW"/>
</dbReference>
<evidence type="ECO:0000256" key="1">
    <source>
        <dbReference type="ARBA" id="ARBA00001936"/>
    </source>
</evidence>
<dbReference type="RefSeq" id="XP_001519066.2">
    <property type="nucleotide sequence ID" value="XM_001519016.3"/>
</dbReference>
<evidence type="ECO:0000256" key="6">
    <source>
        <dbReference type="ARBA" id="ARBA00022723"/>
    </source>
</evidence>
<keyword evidence="8" id="KW-0276">Fatty acid metabolism</keyword>
<dbReference type="RefSeq" id="XP_007657773.2">
    <property type="nucleotide sequence ID" value="XM_007659583.2"/>
</dbReference>
<evidence type="ECO:0000256" key="5">
    <source>
        <dbReference type="ARBA" id="ARBA00022598"/>
    </source>
</evidence>
<evidence type="ECO:0000256" key="2">
    <source>
        <dbReference type="ARBA" id="ARBA00001946"/>
    </source>
</evidence>
<dbReference type="KEGG" id="oaa:100089732"/>
<dbReference type="Pfam" id="PF13193">
    <property type="entry name" value="AMP-binding_C"/>
    <property type="match status" value="1"/>
</dbReference>
<dbReference type="Bgee" id="ENSOANG00000011283">
    <property type="expression patterns" value="Expressed in adult mammalian kidney and 8 other cell types or tissues"/>
</dbReference>
<evidence type="ECO:0000256" key="7">
    <source>
        <dbReference type="ARBA" id="ARBA00022741"/>
    </source>
</evidence>
<evidence type="ECO:0000256" key="15">
    <source>
        <dbReference type="ARBA" id="ARBA00048477"/>
    </source>
</evidence>
<dbReference type="AlphaFoldDB" id="F7DFR0"/>
<dbReference type="Pfam" id="PF00501">
    <property type="entry name" value="AMP-binding"/>
    <property type="match status" value="1"/>
</dbReference>
<evidence type="ECO:0000313" key="18">
    <source>
        <dbReference type="Ensembl" id="ENSOANP00000017883.4"/>
    </source>
</evidence>
<comment type="cofactor">
    <cofactor evidence="2">
        <name>Mg(2+)</name>
        <dbReference type="ChEBI" id="CHEBI:18420"/>
    </cofactor>
</comment>
<dbReference type="PANTHER" id="PTHR43605">
    <property type="entry name" value="ACYL-COENZYME A SYNTHETASE"/>
    <property type="match status" value="1"/>
</dbReference>
<dbReference type="GO" id="GO:0005524">
    <property type="term" value="F:ATP binding"/>
    <property type="evidence" value="ECO:0007669"/>
    <property type="project" value="UniProtKB-KW"/>
</dbReference>
<dbReference type="STRING" id="9258.ENSOANP00000017883"/>
<dbReference type="Gene3D" id="3.30.300.30">
    <property type="match status" value="1"/>
</dbReference>
<keyword evidence="10" id="KW-0460">Magnesium</keyword>
<dbReference type="Ensembl" id="ENSOANT00000017886.4">
    <property type="protein sequence ID" value="ENSOANP00000017883.4"/>
    <property type="gene ID" value="ENSOANG00000011283.4"/>
</dbReference>
<evidence type="ECO:0000256" key="12">
    <source>
        <dbReference type="ARBA" id="ARBA00023098"/>
    </source>
</evidence>
<keyword evidence="13" id="KW-0496">Mitochondrion</keyword>
<reference evidence="18 19" key="1">
    <citation type="journal article" date="2008" name="Nature">
        <title>Genome analysis of the platypus reveals unique signatures of evolution.</title>
        <authorList>
            <person name="Warren W.C."/>
            <person name="Hillier L.W."/>
            <person name="Marshall Graves J.A."/>
            <person name="Birney E."/>
            <person name="Ponting C.P."/>
            <person name="Grutzner F."/>
            <person name="Belov K."/>
            <person name="Miller W."/>
            <person name="Clarke L."/>
            <person name="Chinwalla A.T."/>
            <person name="Yang S.P."/>
            <person name="Heger A."/>
            <person name="Locke D.P."/>
            <person name="Miethke P."/>
            <person name="Waters P.D."/>
            <person name="Veyrunes F."/>
            <person name="Fulton L."/>
            <person name="Fulton B."/>
            <person name="Graves T."/>
            <person name="Wallis J."/>
            <person name="Puente X.S."/>
            <person name="Lopez-Otin C."/>
            <person name="Ordonez G.R."/>
            <person name="Eichler E.E."/>
            <person name="Chen L."/>
            <person name="Cheng Z."/>
            <person name="Deakin J.E."/>
            <person name="Alsop A."/>
            <person name="Thompson K."/>
            <person name="Kirby P."/>
            <person name="Papenfuss A.T."/>
            <person name="Wakefield M.J."/>
            <person name="Olender T."/>
            <person name="Lancet D."/>
            <person name="Huttley G.A."/>
            <person name="Smit A.F."/>
            <person name="Pask A."/>
            <person name="Temple-Smith P."/>
            <person name="Batzer M.A."/>
            <person name="Walker J.A."/>
            <person name="Konkel M.K."/>
            <person name="Harris R.S."/>
            <person name="Whittington C.M."/>
            <person name="Wong E.S."/>
            <person name="Gemmell N.J."/>
            <person name="Buschiazzo E."/>
            <person name="Vargas Jentzsch I.M."/>
            <person name="Merkel A."/>
            <person name="Schmitz J."/>
            <person name="Zemann A."/>
            <person name="Churakov G."/>
            <person name="Kriegs J.O."/>
            <person name="Brosius J."/>
            <person name="Murchison E.P."/>
            <person name="Sachidanandam R."/>
            <person name="Smith C."/>
            <person name="Hannon G.J."/>
            <person name="Tsend-Ayush E."/>
            <person name="McMillan D."/>
            <person name="Attenborough R."/>
            <person name="Rens W."/>
            <person name="Ferguson-Smith M."/>
            <person name="Lefevre C.M."/>
            <person name="Sharp J.A."/>
            <person name="Nicholas K.R."/>
            <person name="Ray D.A."/>
            <person name="Kube M."/>
            <person name="Reinhardt R."/>
            <person name="Pringle T.H."/>
            <person name="Taylor J."/>
            <person name="Jones R.C."/>
            <person name="Nixon B."/>
            <person name="Dacheux J.L."/>
            <person name="Niwa H."/>
            <person name="Sekita Y."/>
            <person name="Huang X."/>
            <person name="Stark A."/>
            <person name="Kheradpour P."/>
            <person name="Kellis M."/>
            <person name="Flicek P."/>
            <person name="Chen Y."/>
            <person name="Webber C."/>
            <person name="Hardison R."/>
            <person name="Nelson J."/>
            <person name="Hallsworth-Pepin K."/>
            <person name="Delehaunty K."/>
            <person name="Markovic C."/>
            <person name="Minx P."/>
            <person name="Feng Y."/>
            <person name="Kremitzki C."/>
            <person name="Mitreva M."/>
            <person name="Glasscock J."/>
            <person name="Wylie T."/>
            <person name="Wohldmann P."/>
            <person name="Thiru P."/>
            <person name="Nhan M.N."/>
            <person name="Pohl C.S."/>
            <person name="Smith S.M."/>
            <person name="Hou S."/>
            <person name="Nefedov M."/>
            <person name="de Jong P.J."/>
            <person name="Renfree M.B."/>
            <person name="Mardis E.R."/>
            <person name="Wilson R.K."/>
        </authorList>
    </citation>
    <scope>NUCLEOTIDE SEQUENCE [LARGE SCALE GENOMIC DNA]</scope>
    <source>
        <strain evidence="18 19">Glennie</strain>
    </source>
</reference>
<dbReference type="Proteomes" id="UP000002279">
    <property type="component" value="Chromosome 2"/>
</dbReference>
<dbReference type="InterPro" id="IPR020845">
    <property type="entry name" value="AMP-binding_CS"/>
</dbReference>